<evidence type="ECO:0000313" key="2">
    <source>
        <dbReference type="EMBL" id="MBU5336242.1"/>
    </source>
</evidence>
<dbReference type="Pfam" id="PF07963">
    <property type="entry name" value="N_methyl"/>
    <property type="match status" value="1"/>
</dbReference>
<dbReference type="Proteomes" id="UP001196301">
    <property type="component" value="Unassembled WGS sequence"/>
</dbReference>
<sequence>MKRILKSLVRVRNKAINVLQLKRVTLLTNRKRGFSLVEIVIAITLMAILSGIAMTSYTKAQQDAKKNIDYTTAANIATAAQLADADGKEVDIASLVKNHYLQSTPKSQQKDAGEFKVAIDEKGIVTVTLENKGQYYPKPEDKAETTEKTTTNP</sequence>
<dbReference type="EMBL" id="JAHLOQ010000016">
    <property type="protein sequence ID" value="MBU5336242.1"/>
    <property type="molecule type" value="Genomic_DNA"/>
</dbReference>
<dbReference type="NCBIfam" id="TIGR02532">
    <property type="entry name" value="IV_pilin_GFxxxE"/>
    <property type="match status" value="1"/>
</dbReference>
<name>A0ABS6DYC3_9FIRM</name>
<keyword evidence="3" id="KW-1185">Reference proteome</keyword>
<feature type="transmembrane region" description="Helical" evidence="1">
    <location>
        <begin position="36"/>
        <end position="57"/>
    </location>
</feature>
<evidence type="ECO:0000256" key="1">
    <source>
        <dbReference type="SAM" id="Phobius"/>
    </source>
</evidence>
<keyword evidence="1" id="KW-1133">Transmembrane helix</keyword>
<dbReference type="PROSITE" id="PS00409">
    <property type="entry name" value="PROKAR_NTER_METHYL"/>
    <property type="match status" value="1"/>
</dbReference>
<gene>
    <name evidence="2" type="ORF">KQI20_07300</name>
</gene>
<evidence type="ECO:0000313" key="3">
    <source>
        <dbReference type="Proteomes" id="UP001196301"/>
    </source>
</evidence>
<reference evidence="2 3" key="1">
    <citation type="submission" date="2021-06" db="EMBL/GenBank/DDBJ databases">
        <authorList>
            <person name="Sun Q."/>
            <person name="Li D."/>
        </authorList>
    </citation>
    <scope>NUCLEOTIDE SEQUENCE [LARGE SCALE GENOMIC DNA]</scope>
    <source>
        <strain evidence="2 3">N19</strain>
    </source>
</reference>
<comment type="caution">
    <text evidence="2">The sequence shown here is derived from an EMBL/GenBank/DDBJ whole genome shotgun (WGS) entry which is preliminary data.</text>
</comment>
<accession>A0ABS6DYC3</accession>
<dbReference type="InterPro" id="IPR012902">
    <property type="entry name" value="N_methyl_site"/>
</dbReference>
<proteinExistence type="predicted"/>
<keyword evidence="1" id="KW-0812">Transmembrane</keyword>
<protein>
    <submittedName>
        <fullName evidence="2">Type II secretion system GspH family protein</fullName>
    </submittedName>
</protein>
<dbReference type="RefSeq" id="WP_216569368.1">
    <property type="nucleotide sequence ID" value="NZ_JAHLOQ010000016.1"/>
</dbReference>
<keyword evidence="1" id="KW-0472">Membrane</keyword>
<organism evidence="2 3">
    <name type="scientific">Intestinibacter bartlettii</name>
    <dbReference type="NCBI Taxonomy" id="261299"/>
    <lineage>
        <taxon>Bacteria</taxon>
        <taxon>Bacillati</taxon>
        <taxon>Bacillota</taxon>
        <taxon>Clostridia</taxon>
        <taxon>Peptostreptococcales</taxon>
        <taxon>Peptostreptococcaceae</taxon>
        <taxon>Intestinibacter</taxon>
    </lineage>
</organism>